<name>A0A6M1U082_9RHOB</name>
<gene>
    <name evidence="1" type="ORF">G5V65_15520</name>
</gene>
<organism evidence="1 2">
    <name type="scientific">Paragemmobacter kunshanensis</name>
    <dbReference type="NCBI Taxonomy" id="2583234"/>
    <lineage>
        <taxon>Bacteria</taxon>
        <taxon>Pseudomonadati</taxon>
        <taxon>Pseudomonadota</taxon>
        <taxon>Alphaproteobacteria</taxon>
        <taxon>Rhodobacterales</taxon>
        <taxon>Paracoccaceae</taxon>
        <taxon>Paragemmobacter</taxon>
    </lineage>
</organism>
<dbReference type="Proteomes" id="UP000474758">
    <property type="component" value="Unassembled WGS sequence"/>
</dbReference>
<proteinExistence type="predicted"/>
<accession>A0A6M1U082</accession>
<sequence>MTTAPIDMAMSELRALVTKAARGAGLGWGHAEEAGWAAEWLARRGLPAADWATLWLAHFVAGGQGPVTIGAALADRFASADGPLPRELLPDDLPAPGYLLPFLNLIARERGPVALCADGIAVATVDPDGGVAFGPGWAQASAGWSIAPATEIPTTVATTTSRALVSASVIDCLDGLALRTTVPPSDASRRNAGAASSDND</sequence>
<dbReference type="RefSeq" id="WP_165051835.1">
    <property type="nucleotide sequence ID" value="NZ_JAALFE010000016.1"/>
</dbReference>
<dbReference type="Pfam" id="PF12525">
    <property type="entry name" value="DUF3726"/>
    <property type="match status" value="1"/>
</dbReference>
<evidence type="ECO:0000313" key="1">
    <source>
        <dbReference type="EMBL" id="NGQ92306.1"/>
    </source>
</evidence>
<comment type="caution">
    <text evidence="1">The sequence shown here is derived from an EMBL/GenBank/DDBJ whole genome shotgun (WGS) entry which is preliminary data.</text>
</comment>
<dbReference type="EMBL" id="JAALFE010000016">
    <property type="protein sequence ID" value="NGQ92306.1"/>
    <property type="molecule type" value="Genomic_DNA"/>
</dbReference>
<reference evidence="1 2" key="1">
    <citation type="submission" date="2020-02" db="EMBL/GenBank/DDBJ databases">
        <title>Rhodobacter translucens sp. nov., a novel bacterium isolated from activated sludge.</title>
        <authorList>
            <person name="Liu J."/>
        </authorList>
    </citation>
    <scope>NUCLEOTIDE SEQUENCE [LARGE SCALE GENOMIC DNA]</scope>
    <source>
        <strain evidence="1 2">HX-7-19</strain>
    </source>
</reference>
<evidence type="ECO:0000313" key="2">
    <source>
        <dbReference type="Proteomes" id="UP000474758"/>
    </source>
</evidence>
<dbReference type="InterPro" id="IPR022201">
    <property type="entry name" value="DUF3726"/>
</dbReference>
<dbReference type="AlphaFoldDB" id="A0A6M1U082"/>
<keyword evidence="2" id="KW-1185">Reference proteome</keyword>
<protein>
    <submittedName>
        <fullName evidence="1">DUF3726 domain-containing protein</fullName>
    </submittedName>
</protein>